<accession>A0AAV7FKW1</accession>
<sequence length="74" mass="8826">MLVAMKDMSKNIDLILDGKRNNHKFLSNAQDEITKLNDPQKYRPKEISYARLKGYWEKKRKHKIVGSDRRVTCY</sequence>
<comment type="caution">
    <text evidence="1">The sequence shown here is derived from an EMBL/GenBank/DDBJ whole genome shotgun (WGS) entry which is preliminary data.</text>
</comment>
<name>A0AAV7FKW1_DENCH</name>
<proteinExistence type="predicted"/>
<evidence type="ECO:0000313" key="1">
    <source>
        <dbReference type="EMBL" id="KAH0434921.1"/>
    </source>
</evidence>
<dbReference type="EMBL" id="JAGFBR010000780">
    <property type="protein sequence ID" value="KAH0434921.1"/>
    <property type="molecule type" value="Genomic_DNA"/>
</dbReference>
<organism evidence="1 2">
    <name type="scientific">Dendrobium chrysotoxum</name>
    <name type="common">Orchid</name>
    <dbReference type="NCBI Taxonomy" id="161865"/>
    <lineage>
        <taxon>Eukaryota</taxon>
        <taxon>Viridiplantae</taxon>
        <taxon>Streptophyta</taxon>
        <taxon>Embryophyta</taxon>
        <taxon>Tracheophyta</taxon>
        <taxon>Spermatophyta</taxon>
        <taxon>Magnoliopsida</taxon>
        <taxon>Liliopsida</taxon>
        <taxon>Asparagales</taxon>
        <taxon>Orchidaceae</taxon>
        <taxon>Epidendroideae</taxon>
        <taxon>Malaxideae</taxon>
        <taxon>Dendrobiinae</taxon>
        <taxon>Dendrobium</taxon>
    </lineage>
</organism>
<evidence type="ECO:0000313" key="2">
    <source>
        <dbReference type="Proteomes" id="UP000775213"/>
    </source>
</evidence>
<keyword evidence="2" id="KW-1185">Reference proteome</keyword>
<gene>
    <name evidence="1" type="ORF">IEQ34_026730</name>
</gene>
<protein>
    <submittedName>
        <fullName evidence="1">Uncharacterized protein</fullName>
    </submittedName>
</protein>
<dbReference type="AlphaFoldDB" id="A0AAV7FKW1"/>
<reference evidence="1 2" key="1">
    <citation type="journal article" date="2021" name="Hortic Res">
        <title>Chromosome-scale assembly of the Dendrobium chrysotoxum genome enhances the understanding of orchid evolution.</title>
        <authorList>
            <person name="Zhang Y."/>
            <person name="Zhang G.Q."/>
            <person name="Zhang D."/>
            <person name="Liu X.D."/>
            <person name="Xu X.Y."/>
            <person name="Sun W.H."/>
            <person name="Yu X."/>
            <person name="Zhu X."/>
            <person name="Wang Z.W."/>
            <person name="Zhao X."/>
            <person name="Zhong W.Y."/>
            <person name="Chen H."/>
            <person name="Yin W.L."/>
            <person name="Huang T."/>
            <person name="Niu S.C."/>
            <person name="Liu Z.J."/>
        </authorList>
    </citation>
    <scope>NUCLEOTIDE SEQUENCE [LARGE SCALE GENOMIC DNA]</scope>
    <source>
        <strain evidence="1">Lindl</strain>
    </source>
</reference>
<dbReference type="Proteomes" id="UP000775213">
    <property type="component" value="Unassembled WGS sequence"/>
</dbReference>